<sequence length="80" mass="9791">MKHVIWRMHQMISLRAIEKICLCQKVLGLMLLMSPLKMVNMMIHLEKMNQKLYLILMMKTLIYTFMMRRRGRSRRYCGKQ</sequence>
<dbReference type="AlphaFoldDB" id="A0A0S3RWQ0"/>
<keyword evidence="1" id="KW-1133">Transmembrane helix</keyword>
<dbReference type="EMBL" id="AP015037">
    <property type="protein sequence ID" value="BAT84989.1"/>
    <property type="molecule type" value="Genomic_DNA"/>
</dbReference>
<evidence type="ECO:0000313" key="3">
    <source>
        <dbReference type="Proteomes" id="UP000291084"/>
    </source>
</evidence>
<protein>
    <submittedName>
        <fullName evidence="2">Uncharacterized protein</fullName>
    </submittedName>
</protein>
<dbReference type="Proteomes" id="UP000291084">
    <property type="component" value="Chromosome 4"/>
</dbReference>
<proteinExistence type="predicted"/>
<feature type="transmembrane region" description="Helical" evidence="1">
    <location>
        <begin position="50"/>
        <end position="66"/>
    </location>
</feature>
<evidence type="ECO:0000313" key="2">
    <source>
        <dbReference type="EMBL" id="BAT84989.1"/>
    </source>
</evidence>
<evidence type="ECO:0000256" key="1">
    <source>
        <dbReference type="SAM" id="Phobius"/>
    </source>
</evidence>
<name>A0A0S3RWQ0_PHAAN</name>
<keyword evidence="1" id="KW-0472">Membrane</keyword>
<gene>
    <name evidence="2" type="primary">Vigan.04G247600</name>
    <name evidence="2" type="ORF">VIGAN_04247600</name>
</gene>
<accession>A0A0S3RWQ0</accession>
<organism evidence="2 3">
    <name type="scientific">Vigna angularis var. angularis</name>
    <dbReference type="NCBI Taxonomy" id="157739"/>
    <lineage>
        <taxon>Eukaryota</taxon>
        <taxon>Viridiplantae</taxon>
        <taxon>Streptophyta</taxon>
        <taxon>Embryophyta</taxon>
        <taxon>Tracheophyta</taxon>
        <taxon>Spermatophyta</taxon>
        <taxon>Magnoliopsida</taxon>
        <taxon>eudicotyledons</taxon>
        <taxon>Gunneridae</taxon>
        <taxon>Pentapetalae</taxon>
        <taxon>rosids</taxon>
        <taxon>fabids</taxon>
        <taxon>Fabales</taxon>
        <taxon>Fabaceae</taxon>
        <taxon>Papilionoideae</taxon>
        <taxon>50 kb inversion clade</taxon>
        <taxon>NPAAA clade</taxon>
        <taxon>indigoferoid/millettioid clade</taxon>
        <taxon>Phaseoleae</taxon>
        <taxon>Vigna</taxon>
    </lineage>
</organism>
<keyword evidence="1" id="KW-0812">Transmembrane</keyword>
<feature type="transmembrane region" description="Helical" evidence="1">
    <location>
        <begin position="20"/>
        <end position="38"/>
    </location>
</feature>
<reference evidence="2 3" key="1">
    <citation type="journal article" date="2015" name="Sci. Rep.">
        <title>The power of single molecule real-time sequencing technology in the de novo assembly of a eukaryotic genome.</title>
        <authorList>
            <person name="Sakai H."/>
            <person name="Naito K."/>
            <person name="Ogiso-Tanaka E."/>
            <person name="Takahashi Y."/>
            <person name="Iseki K."/>
            <person name="Muto C."/>
            <person name="Satou K."/>
            <person name="Teruya K."/>
            <person name="Shiroma A."/>
            <person name="Shimoji M."/>
            <person name="Hirano T."/>
            <person name="Itoh T."/>
            <person name="Kaga A."/>
            <person name="Tomooka N."/>
        </authorList>
    </citation>
    <scope>NUCLEOTIDE SEQUENCE [LARGE SCALE GENOMIC DNA]</scope>
    <source>
        <strain evidence="3">cv. Shumari</strain>
    </source>
</reference>
<keyword evidence="3" id="KW-1185">Reference proteome</keyword>